<evidence type="ECO:0000313" key="2">
    <source>
        <dbReference type="Proteomes" id="UP001234178"/>
    </source>
</evidence>
<dbReference type="Proteomes" id="UP001234178">
    <property type="component" value="Unassembled WGS sequence"/>
</dbReference>
<comment type="caution">
    <text evidence="1">The sequence shown here is derived from an EMBL/GenBank/DDBJ whole genome shotgun (WGS) entry which is preliminary data.</text>
</comment>
<dbReference type="EMBL" id="JAOYFB010000002">
    <property type="protein sequence ID" value="KAK4006645.1"/>
    <property type="molecule type" value="Genomic_DNA"/>
</dbReference>
<protein>
    <submittedName>
        <fullName evidence="1">Uncharacterized protein</fullName>
    </submittedName>
</protein>
<gene>
    <name evidence="1" type="ORF">OUZ56_011803</name>
</gene>
<name>A0ABQ9Z163_9CRUS</name>
<organism evidence="1 2">
    <name type="scientific">Daphnia magna</name>
    <dbReference type="NCBI Taxonomy" id="35525"/>
    <lineage>
        <taxon>Eukaryota</taxon>
        <taxon>Metazoa</taxon>
        <taxon>Ecdysozoa</taxon>
        <taxon>Arthropoda</taxon>
        <taxon>Crustacea</taxon>
        <taxon>Branchiopoda</taxon>
        <taxon>Diplostraca</taxon>
        <taxon>Cladocera</taxon>
        <taxon>Anomopoda</taxon>
        <taxon>Daphniidae</taxon>
        <taxon>Daphnia</taxon>
    </lineage>
</organism>
<accession>A0ABQ9Z163</accession>
<evidence type="ECO:0000313" key="1">
    <source>
        <dbReference type="EMBL" id="KAK4006645.1"/>
    </source>
</evidence>
<proteinExistence type="predicted"/>
<sequence length="66" mass="7272">MTPLLLVKLNNGKDSSPEPSVVILARAQFLLNLRPNCRGLEGHGIEVGKRRAMSDRSMKVSGVREK</sequence>
<reference evidence="1 2" key="1">
    <citation type="journal article" date="2023" name="Nucleic Acids Res.">
        <title>The hologenome of Daphnia magna reveals possible DNA methylation and microbiome-mediated evolution of the host genome.</title>
        <authorList>
            <person name="Chaturvedi A."/>
            <person name="Li X."/>
            <person name="Dhandapani V."/>
            <person name="Marshall H."/>
            <person name="Kissane S."/>
            <person name="Cuenca-Cambronero M."/>
            <person name="Asole G."/>
            <person name="Calvet F."/>
            <person name="Ruiz-Romero M."/>
            <person name="Marangio P."/>
            <person name="Guigo R."/>
            <person name="Rago D."/>
            <person name="Mirbahai L."/>
            <person name="Eastwood N."/>
            <person name="Colbourne J.K."/>
            <person name="Zhou J."/>
            <person name="Mallon E."/>
            <person name="Orsini L."/>
        </authorList>
    </citation>
    <scope>NUCLEOTIDE SEQUENCE [LARGE SCALE GENOMIC DNA]</scope>
    <source>
        <strain evidence="1">LRV0_1</strain>
    </source>
</reference>
<keyword evidence="2" id="KW-1185">Reference proteome</keyword>